<dbReference type="AlphaFoldDB" id="A0A1D3CSI8"/>
<reference evidence="2 3" key="1">
    <citation type="journal article" date="2016" name="BMC Genomics">
        <title>Comparative genomics reveals Cyclospora cayetanensis possesses coccidia-like metabolism and invasion components but unique surface antigens.</title>
        <authorList>
            <person name="Liu S."/>
            <person name="Wang L."/>
            <person name="Zheng H."/>
            <person name="Xu Z."/>
            <person name="Roellig D.M."/>
            <person name="Li N."/>
            <person name="Frace M.A."/>
            <person name="Tang K."/>
            <person name="Arrowood M.J."/>
            <person name="Moss D.M."/>
            <person name="Zhang L."/>
            <person name="Feng Y."/>
            <person name="Xiao L."/>
        </authorList>
    </citation>
    <scope>NUCLEOTIDE SEQUENCE [LARGE SCALE GENOMIC DNA]</scope>
    <source>
        <strain evidence="2 3">CHN_HEN01</strain>
    </source>
</reference>
<comment type="caution">
    <text evidence="2">The sequence shown here is derived from an EMBL/GenBank/DDBJ whole genome shotgun (WGS) entry which is preliminary data.</text>
</comment>
<dbReference type="EMBL" id="JROU02002101">
    <property type="protein sequence ID" value="OEH74169.1"/>
    <property type="molecule type" value="Genomic_DNA"/>
</dbReference>
<dbReference type="InterPro" id="IPR050754">
    <property type="entry name" value="FKBP4/5/8-like"/>
</dbReference>
<name>A0A1D3CSI8_9EIME</name>
<gene>
    <name evidence="2" type="ORF">cyc_04379</name>
</gene>
<dbReference type="PANTHER" id="PTHR46512">
    <property type="entry name" value="PEPTIDYLPROLYL ISOMERASE"/>
    <property type="match status" value="1"/>
</dbReference>
<accession>A0A1D3CSI8</accession>
<dbReference type="GO" id="GO:0016853">
    <property type="term" value="F:isomerase activity"/>
    <property type="evidence" value="ECO:0007669"/>
    <property type="project" value="UniProtKB-KW"/>
</dbReference>
<dbReference type="Gene3D" id="1.25.40.10">
    <property type="entry name" value="Tetratricopeptide repeat domain"/>
    <property type="match status" value="1"/>
</dbReference>
<dbReference type="InterPro" id="IPR011990">
    <property type="entry name" value="TPR-like_helical_dom_sf"/>
</dbReference>
<dbReference type="InParanoid" id="A0A1D3CSI8"/>
<organism evidence="2 3">
    <name type="scientific">Cyclospora cayetanensis</name>
    <dbReference type="NCBI Taxonomy" id="88456"/>
    <lineage>
        <taxon>Eukaryota</taxon>
        <taxon>Sar</taxon>
        <taxon>Alveolata</taxon>
        <taxon>Apicomplexa</taxon>
        <taxon>Conoidasida</taxon>
        <taxon>Coccidia</taxon>
        <taxon>Eucoccidiorida</taxon>
        <taxon>Eimeriorina</taxon>
        <taxon>Eimeriidae</taxon>
        <taxon>Cyclospora</taxon>
    </lineage>
</organism>
<protein>
    <submittedName>
        <fullName evidence="2">Peptidyl-prolyl cis-trans isomerase d-like related protein</fullName>
    </submittedName>
</protein>
<proteinExistence type="predicted"/>
<dbReference type="VEuPathDB" id="ToxoDB:cyc_04379"/>
<feature type="region of interest" description="Disordered" evidence="1">
    <location>
        <begin position="398"/>
        <end position="444"/>
    </location>
</feature>
<dbReference type="PANTHER" id="PTHR46512:SF9">
    <property type="entry name" value="PEPTIDYLPROLYL ISOMERASE"/>
    <property type="match status" value="1"/>
</dbReference>
<dbReference type="SUPFAM" id="SSF48452">
    <property type="entry name" value="TPR-like"/>
    <property type="match status" value="1"/>
</dbReference>
<evidence type="ECO:0000313" key="3">
    <source>
        <dbReference type="Proteomes" id="UP000095192"/>
    </source>
</evidence>
<feature type="compositionally biased region" description="Polar residues" evidence="1">
    <location>
        <begin position="431"/>
        <end position="444"/>
    </location>
</feature>
<dbReference type="Proteomes" id="UP000095192">
    <property type="component" value="Unassembled WGS sequence"/>
</dbReference>
<dbReference type="VEuPathDB" id="ToxoDB:LOC34620920"/>
<keyword evidence="3" id="KW-1185">Reference proteome</keyword>
<sequence length="579" mass="65595">MSMHECEAYWQEFLRRPKEQKAIREEQKRLQKESADRMAALKNAKVKELQEALNGCTSEQQQLLGPILKAPGLLELLHDCLLRCGRDSSIFSKELKTDQSLLTRIMEKAEEYEKDPEAFTRQEEQLRALHVEASRPLDAADMNYLRERTWKDLPPAELAERMSKGEICPREEWIPAPIPMSAASGGCTIHLSSAVEQDLSVGLSGISKGKRPLNAKALEEHLAFGERLAREGREAYADQLYETAFLRFKQGVELLNWVEARDAINQRSVDDMYCMFLRNVAQAALQLEKYQEAIRACTTIIQELDEHDSKARYRRGKAYLLLGMAKCAKDDFLFILKSPYSTQEGVHAARLGLRELRRVVSRSEIDAKESVCKGLSGGLFSTGRARSGHFVLGDRFSGETELKTEERTPEHEVEAGDFRLPPRQAAAEDPNSYTTSSEGDASRLSSKACDGLKCLHSYPDKMGKEDDSKPPPLDLEETRNILIDLLDAYTSASAVSRLNELRSLADYDYRRVLIRARKFLPELQAPVLQRHGIKGQSHRSKMQQVERSASYWRHRDTEIAELTRECLEAIFGDVADIDG</sequence>
<evidence type="ECO:0000256" key="1">
    <source>
        <dbReference type="SAM" id="MobiDB-lite"/>
    </source>
</evidence>
<evidence type="ECO:0000313" key="2">
    <source>
        <dbReference type="EMBL" id="OEH74169.1"/>
    </source>
</evidence>
<feature type="compositionally biased region" description="Basic and acidic residues" evidence="1">
    <location>
        <begin position="398"/>
        <end position="417"/>
    </location>
</feature>